<sequence length="255" mass="29743">MGKNPPKWLPGERVKETILLQRKSVEQLRADSVLRRDKLQERRDRHRAKLDAKRKRKLTTKKFISAQTILKHAQRKEAQGRVFRKIGEKVCGKRQRMQPDEYQKYLENSRIVLVVRARGKQIPPEVAAAFSQLGLHKLYAARLMCLDPKTDPLIKQLGPFSVVGHPEPAQLDELLRTRGGLWDEESQTRHIISGNLMLEKALGLYNVLCIEDLCDVIVNKREHVEEVLKRIAPFDFHPPRQLFLERHRSVHKNLR</sequence>
<dbReference type="GO" id="GO:0000463">
    <property type="term" value="P:maturation of LSU-rRNA from tricistronic rRNA transcript (SSU-rRNA, 5.8S rRNA, LSU-rRNA)"/>
    <property type="evidence" value="ECO:0007669"/>
    <property type="project" value="TreeGrafter"/>
</dbReference>
<keyword evidence="1" id="KW-0689">Ribosomal protein</keyword>
<dbReference type="PANTHER" id="PTHR11524:SF40">
    <property type="entry name" value="RIBOSOMAL PROTEIN L7, PUTATIVE-RELATED"/>
    <property type="match status" value="1"/>
</dbReference>
<dbReference type="SUPFAM" id="SSF55129">
    <property type="entry name" value="Ribosomal protein L30p/L7e"/>
    <property type="match status" value="1"/>
</dbReference>
<dbReference type="InterPro" id="IPR036919">
    <property type="entry name" value="Ribo_uL30_ferredoxin-like_sf"/>
</dbReference>
<dbReference type="InterPro" id="IPR039699">
    <property type="entry name" value="Ribosomal_uL30"/>
</dbReference>
<organism evidence="1">
    <name type="scientific">Trypanosoma vivax (strain Y486)</name>
    <dbReference type="NCBI Taxonomy" id="1055687"/>
    <lineage>
        <taxon>Eukaryota</taxon>
        <taxon>Discoba</taxon>
        <taxon>Euglenozoa</taxon>
        <taxon>Kinetoplastea</taxon>
        <taxon>Metakinetoplastina</taxon>
        <taxon>Trypanosomatida</taxon>
        <taxon>Trypanosomatidae</taxon>
        <taxon>Trypanosoma</taxon>
        <taxon>Duttonella</taxon>
    </lineage>
</organism>
<dbReference type="AlphaFoldDB" id="G0U4C3"/>
<proteinExistence type="predicted"/>
<gene>
    <name evidence="1" type="ORF">TVY486_1013300</name>
</gene>
<dbReference type="VEuPathDB" id="TriTrypDB:TvY486_1013300"/>
<dbReference type="Gene3D" id="3.30.1390.20">
    <property type="entry name" value="Ribosomal protein L30, ferredoxin-like fold domain"/>
    <property type="match status" value="1"/>
</dbReference>
<dbReference type="GO" id="GO:0003723">
    <property type="term" value="F:RNA binding"/>
    <property type="evidence" value="ECO:0007669"/>
    <property type="project" value="TreeGrafter"/>
</dbReference>
<keyword evidence="1" id="KW-0687">Ribonucleoprotein</keyword>
<reference evidence="1" key="1">
    <citation type="journal article" date="2012" name="Proc. Natl. Acad. Sci. U.S.A.">
        <title>Antigenic diversity is generated by distinct evolutionary mechanisms in African trypanosome species.</title>
        <authorList>
            <person name="Jackson A.P."/>
            <person name="Berry A."/>
            <person name="Aslett M."/>
            <person name="Allison H.C."/>
            <person name="Burton P."/>
            <person name="Vavrova-Anderson J."/>
            <person name="Brown R."/>
            <person name="Browne H."/>
            <person name="Corton N."/>
            <person name="Hauser H."/>
            <person name="Gamble J."/>
            <person name="Gilderthorp R."/>
            <person name="Marcello L."/>
            <person name="McQuillan J."/>
            <person name="Otto T.D."/>
            <person name="Quail M.A."/>
            <person name="Sanders M.J."/>
            <person name="van Tonder A."/>
            <person name="Ginger M.L."/>
            <person name="Field M.C."/>
            <person name="Barry J.D."/>
            <person name="Hertz-Fowler C."/>
            <person name="Berriman M."/>
        </authorList>
    </citation>
    <scope>NUCLEOTIDE SEQUENCE</scope>
    <source>
        <strain evidence="1">Y486</strain>
    </source>
</reference>
<dbReference type="GO" id="GO:0003735">
    <property type="term" value="F:structural constituent of ribosome"/>
    <property type="evidence" value="ECO:0007669"/>
    <property type="project" value="TreeGrafter"/>
</dbReference>
<accession>G0U4C3</accession>
<dbReference type="EMBL" id="HE573026">
    <property type="protein sequence ID" value="CCC52287.1"/>
    <property type="molecule type" value="Genomic_DNA"/>
</dbReference>
<dbReference type="PANTHER" id="PTHR11524">
    <property type="entry name" value="60S RIBOSOMAL PROTEIN L7"/>
    <property type="match status" value="1"/>
</dbReference>
<dbReference type="GO" id="GO:0022625">
    <property type="term" value="C:cytosolic large ribosomal subunit"/>
    <property type="evidence" value="ECO:0007669"/>
    <property type="project" value="TreeGrafter"/>
</dbReference>
<evidence type="ECO:0000313" key="1">
    <source>
        <dbReference type="EMBL" id="CCC52287.1"/>
    </source>
</evidence>
<name>G0U4C3_TRYVY</name>
<protein>
    <submittedName>
        <fullName evidence="1">Putative 60S ribosomal protein L7</fullName>
    </submittedName>
</protein>
<dbReference type="Gene3D" id="1.10.15.30">
    <property type="match status" value="1"/>
</dbReference>